<dbReference type="Pfam" id="PF13408">
    <property type="entry name" value="Zn_ribbon_recom"/>
    <property type="match status" value="1"/>
</dbReference>
<dbReference type="InterPro" id="IPR025827">
    <property type="entry name" value="Zn_ribbon_recom_dom"/>
</dbReference>
<keyword evidence="1" id="KW-0229">DNA integration</keyword>
<proteinExistence type="predicted"/>
<evidence type="ECO:0000256" key="1">
    <source>
        <dbReference type="ARBA" id="ARBA00022908"/>
    </source>
</evidence>
<dbReference type="InterPro" id="IPR050639">
    <property type="entry name" value="SSR_resolvase"/>
</dbReference>
<accession>A0ABV0F0Z8</accession>
<dbReference type="PANTHER" id="PTHR30461">
    <property type="entry name" value="DNA-INVERTASE FROM LAMBDOID PROPHAGE"/>
    <property type="match status" value="1"/>
</dbReference>
<evidence type="ECO:0000313" key="9">
    <source>
        <dbReference type="Proteomes" id="UP001429357"/>
    </source>
</evidence>
<gene>
    <name evidence="8" type="ORF">BAU18_000542</name>
</gene>
<dbReference type="EMBL" id="MAEI02000001">
    <property type="protein sequence ID" value="MEO1780964.1"/>
    <property type="molecule type" value="Genomic_DNA"/>
</dbReference>
<dbReference type="Proteomes" id="UP001429357">
    <property type="component" value="Unassembled WGS sequence"/>
</dbReference>
<reference evidence="8 9" key="2">
    <citation type="submission" date="2024-02" db="EMBL/GenBank/DDBJ databases">
        <title>The Genome Sequence of Enterococcus diestrammenae JM9A.</title>
        <authorList>
            <person name="Earl A."/>
            <person name="Manson A."/>
            <person name="Gilmore M."/>
            <person name="Sanders J."/>
            <person name="Shea T."/>
            <person name="Howe W."/>
            <person name="Livny J."/>
            <person name="Cuomo C."/>
            <person name="Neafsey D."/>
            <person name="Birren B."/>
        </authorList>
    </citation>
    <scope>NUCLEOTIDE SEQUENCE [LARGE SCALE GENOMIC DNA]</scope>
    <source>
        <strain evidence="8 9">JM9A</strain>
    </source>
</reference>
<keyword evidence="9" id="KW-1185">Reference proteome</keyword>
<keyword evidence="5" id="KW-0175">Coiled coil</keyword>
<dbReference type="Gene3D" id="3.40.50.1390">
    <property type="entry name" value="Resolvase, N-terminal catalytic domain"/>
    <property type="match status" value="1"/>
</dbReference>
<dbReference type="PROSITE" id="PS51736">
    <property type="entry name" value="RECOMBINASES_3"/>
    <property type="match status" value="1"/>
</dbReference>
<evidence type="ECO:0000259" key="6">
    <source>
        <dbReference type="PROSITE" id="PS51736"/>
    </source>
</evidence>
<name>A0ABV0F0Z8_9ENTE</name>
<feature type="active site" description="O-(5'-phospho-DNA)-serine intermediate" evidence="4">
    <location>
        <position position="11"/>
    </location>
</feature>
<evidence type="ECO:0000313" key="8">
    <source>
        <dbReference type="EMBL" id="MEO1780964.1"/>
    </source>
</evidence>
<dbReference type="Gene3D" id="3.90.1750.20">
    <property type="entry name" value="Putative Large Serine Recombinase, Chain B, Domain 2"/>
    <property type="match status" value="1"/>
</dbReference>
<dbReference type="CDD" id="cd00338">
    <property type="entry name" value="Ser_Recombinase"/>
    <property type="match status" value="1"/>
</dbReference>
<keyword evidence="2" id="KW-0238">DNA-binding</keyword>
<protein>
    <recommendedName>
        <fullName evidence="10">Recombinase family protein</fullName>
    </recommendedName>
</protein>
<evidence type="ECO:0008006" key="10">
    <source>
        <dbReference type="Google" id="ProtNLM"/>
    </source>
</evidence>
<dbReference type="InterPro" id="IPR038109">
    <property type="entry name" value="DNA_bind_recomb_sf"/>
</dbReference>
<dbReference type="RefSeq" id="WP_161870593.1">
    <property type="nucleotide sequence ID" value="NZ_MAEI02000001.1"/>
</dbReference>
<evidence type="ECO:0000256" key="4">
    <source>
        <dbReference type="PROSITE-ProRule" id="PRU10137"/>
    </source>
</evidence>
<evidence type="ECO:0000256" key="2">
    <source>
        <dbReference type="ARBA" id="ARBA00023125"/>
    </source>
</evidence>
<organism evidence="8 9">
    <name type="scientific">Enterococcus diestrammenae</name>
    <dbReference type="NCBI Taxonomy" id="1155073"/>
    <lineage>
        <taxon>Bacteria</taxon>
        <taxon>Bacillati</taxon>
        <taxon>Bacillota</taxon>
        <taxon>Bacilli</taxon>
        <taxon>Lactobacillales</taxon>
        <taxon>Enterococcaceae</taxon>
        <taxon>Enterococcus</taxon>
    </lineage>
</organism>
<dbReference type="SUPFAM" id="SSF53041">
    <property type="entry name" value="Resolvase-like"/>
    <property type="match status" value="1"/>
</dbReference>
<dbReference type="InterPro" id="IPR006119">
    <property type="entry name" value="Resolv_N"/>
</dbReference>
<sequence>MKRVALYIRVSSDEQAKFGDSIREQQETLTEYVGHHKDMKIAATYIDDGISGQKIKRDEFAQLISDVQNDQIDLIIFTKLDRWFRSLKHYLNTQDILEAHNVYWFAVSQPYYDTRTAQGRAFIAQSMTWAELEAQQTSERTIAINISKVKNGEAITGSTPFGYTIKDKHLVPDENAPIALAVFEYFDQTSSVAGTVKYLKETFGISRTRPGIRNMLKNRMYIGKYRKNDNYCPSIIPEVLFESVQRKLPLNVKSNNKNDYIFQGLMVCGCCGRKLSAGQATRYGRPRMDGTKKQYPSVSTYRCRYHLSDSKDCPNKKTVKESVVEAYLLDHIEELIQFELIAVENKKKQVIDNKARKRKIEEKLARLKAAYLDDVIGLDEFKRDRQELQEAMAAFDHTANISTANKKSDLENLLYSGLFDHYSVLSKLEKKEFWRSFIDSISMDDERNLTVKFLESTYVLTNTNGRASFRR</sequence>
<dbReference type="InterPro" id="IPR036162">
    <property type="entry name" value="Resolvase-like_N_sf"/>
</dbReference>
<keyword evidence="3" id="KW-0233">DNA recombination</keyword>
<feature type="domain" description="Recombinase" evidence="7">
    <location>
        <begin position="160"/>
        <end position="255"/>
    </location>
</feature>
<dbReference type="InterPro" id="IPR006118">
    <property type="entry name" value="Recombinase_CS"/>
</dbReference>
<dbReference type="PANTHER" id="PTHR30461:SF23">
    <property type="entry name" value="DNA RECOMBINASE-RELATED"/>
    <property type="match status" value="1"/>
</dbReference>
<feature type="coiled-coil region" evidence="5">
    <location>
        <begin position="343"/>
        <end position="398"/>
    </location>
</feature>
<comment type="caution">
    <text evidence="8">The sequence shown here is derived from an EMBL/GenBank/DDBJ whole genome shotgun (WGS) entry which is preliminary data.</text>
</comment>
<dbReference type="PROSITE" id="PS00397">
    <property type="entry name" value="RECOMBINASES_1"/>
    <property type="match status" value="1"/>
</dbReference>
<dbReference type="Pfam" id="PF07508">
    <property type="entry name" value="Recombinase"/>
    <property type="match status" value="1"/>
</dbReference>
<dbReference type="InterPro" id="IPR011109">
    <property type="entry name" value="DNA_bind_recombinase_dom"/>
</dbReference>
<reference evidence="9" key="1">
    <citation type="submission" date="2016-06" db="EMBL/GenBank/DDBJ databases">
        <title>Four novel species of enterococci isolated from chicken manure.</title>
        <authorList>
            <person name="Van Tyne D."/>
        </authorList>
    </citation>
    <scope>NUCLEOTIDE SEQUENCE [LARGE SCALE GENOMIC DNA]</scope>
    <source>
        <strain evidence="9">JM9A</strain>
    </source>
</reference>
<dbReference type="PROSITE" id="PS51737">
    <property type="entry name" value="RECOMBINASE_DNA_BIND"/>
    <property type="match status" value="1"/>
</dbReference>
<feature type="domain" description="Resolvase/invertase-type recombinase catalytic" evidence="6">
    <location>
        <begin position="3"/>
        <end position="152"/>
    </location>
</feature>
<dbReference type="Pfam" id="PF00239">
    <property type="entry name" value="Resolvase"/>
    <property type="match status" value="1"/>
</dbReference>
<evidence type="ECO:0000256" key="3">
    <source>
        <dbReference type="ARBA" id="ARBA00023172"/>
    </source>
</evidence>
<evidence type="ECO:0000256" key="5">
    <source>
        <dbReference type="SAM" id="Coils"/>
    </source>
</evidence>
<dbReference type="SMART" id="SM00857">
    <property type="entry name" value="Resolvase"/>
    <property type="match status" value="1"/>
</dbReference>
<evidence type="ECO:0000259" key="7">
    <source>
        <dbReference type="PROSITE" id="PS51737"/>
    </source>
</evidence>